<name>A0A103XK49_CYNCS</name>
<sequence length="104" mass="11963">MGFFLQKKKKWTLNGLRFWMKTEISTNVGWLPKIQLKVIFHGGLSCIAMVDARSKKVEIFLYGYRSDIPSGCQGTENKYVDYVELEKTKVLSMVPNGADLVLKW</sequence>
<dbReference type="AlphaFoldDB" id="A0A103XK49"/>
<proteinExistence type="predicted"/>
<comment type="caution">
    <text evidence="1">The sequence shown here is derived from an EMBL/GenBank/DDBJ whole genome shotgun (WGS) entry which is preliminary data.</text>
</comment>
<protein>
    <submittedName>
        <fullName evidence="1">Uncharacterized protein</fullName>
    </submittedName>
</protein>
<reference evidence="1 2" key="1">
    <citation type="journal article" date="2016" name="Sci. Rep.">
        <title>The genome sequence of the outbreeding globe artichoke constructed de novo incorporating a phase-aware low-pass sequencing strategy of F1 progeny.</title>
        <authorList>
            <person name="Scaglione D."/>
            <person name="Reyes-Chin-Wo S."/>
            <person name="Acquadro A."/>
            <person name="Froenicke L."/>
            <person name="Portis E."/>
            <person name="Beitel C."/>
            <person name="Tirone M."/>
            <person name="Mauro R."/>
            <person name="Lo Monaco A."/>
            <person name="Mauromicale G."/>
            <person name="Faccioli P."/>
            <person name="Cattivelli L."/>
            <person name="Rieseberg L."/>
            <person name="Michelmore R."/>
            <person name="Lanteri S."/>
        </authorList>
    </citation>
    <scope>NUCLEOTIDE SEQUENCE [LARGE SCALE GENOMIC DNA]</scope>
    <source>
        <strain evidence="1">2C</strain>
    </source>
</reference>
<dbReference type="Proteomes" id="UP000243975">
    <property type="component" value="Unassembled WGS sequence"/>
</dbReference>
<dbReference type="Gramene" id="KVH92207">
    <property type="protein sequence ID" value="KVH92207"/>
    <property type="gene ID" value="Ccrd_005759"/>
</dbReference>
<keyword evidence="2" id="KW-1185">Reference proteome</keyword>
<evidence type="ECO:0000313" key="2">
    <source>
        <dbReference type="Proteomes" id="UP000243975"/>
    </source>
</evidence>
<evidence type="ECO:0000313" key="1">
    <source>
        <dbReference type="EMBL" id="KVH92207.1"/>
    </source>
</evidence>
<gene>
    <name evidence="1" type="ORF">Ccrd_005759</name>
</gene>
<accession>A0A103XK49</accession>
<organism evidence="1 2">
    <name type="scientific">Cynara cardunculus var. scolymus</name>
    <name type="common">Globe artichoke</name>
    <name type="synonym">Cynara scolymus</name>
    <dbReference type="NCBI Taxonomy" id="59895"/>
    <lineage>
        <taxon>Eukaryota</taxon>
        <taxon>Viridiplantae</taxon>
        <taxon>Streptophyta</taxon>
        <taxon>Embryophyta</taxon>
        <taxon>Tracheophyta</taxon>
        <taxon>Spermatophyta</taxon>
        <taxon>Magnoliopsida</taxon>
        <taxon>eudicotyledons</taxon>
        <taxon>Gunneridae</taxon>
        <taxon>Pentapetalae</taxon>
        <taxon>asterids</taxon>
        <taxon>campanulids</taxon>
        <taxon>Asterales</taxon>
        <taxon>Asteraceae</taxon>
        <taxon>Carduoideae</taxon>
        <taxon>Cardueae</taxon>
        <taxon>Carduinae</taxon>
        <taxon>Cynara</taxon>
    </lineage>
</organism>
<dbReference type="EMBL" id="LEKV01004835">
    <property type="protein sequence ID" value="KVH92207.1"/>
    <property type="molecule type" value="Genomic_DNA"/>
</dbReference>